<keyword evidence="4" id="KW-1185">Reference proteome</keyword>
<feature type="transmembrane region" description="Helical" evidence="2">
    <location>
        <begin position="189"/>
        <end position="212"/>
    </location>
</feature>
<feature type="compositionally biased region" description="Gly residues" evidence="1">
    <location>
        <begin position="110"/>
        <end position="124"/>
    </location>
</feature>
<proteinExistence type="predicted"/>
<feature type="compositionally biased region" description="Low complexity" evidence="1">
    <location>
        <begin position="23"/>
        <end position="59"/>
    </location>
</feature>
<accession>A0A261EYY5</accession>
<evidence type="ECO:0000313" key="3">
    <source>
        <dbReference type="EMBL" id="OZG52048.1"/>
    </source>
</evidence>
<evidence type="ECO:0000313" key="4">
    <source>
        <dbReference type="Proteomes" id="UP000216454"/>
    </source>
</evidence>
<feature type="compositionally biased region" description="Low complexity" evidence="1">
    <location>
        <begin position="265"/>
        <end position="287"/>
    </location>
</feature>
<feature type="transmembrane region" description="Helical" evidence="2">
    <location>
        <begin position="224"/>
        <end position="243"/>
    </location>
</feature>
<feature type="region of interest" description="Disordered" evidence="1">
    <location>
        <begin position="82"/>
        <end position="162"/>
    </location>
</feature>
<evidence type="ECO:0000256" key="1">
    <source>
        <dbReference type="SAM" id="MobiDB-lite"/>
    </source>
</evidence>
<name>A0A261EYY5_9BIFI</name>
<feature type="region of interest" description="Disordered" evidence="1">
    <location>
        <begin position="259"/>
        <end position="287"/>
    </location>
</feature>
<keyword evidence="2" id="KW-0472">Membrane</keyword>
<organism evidence="3 4">
    <name type="scientific">Pseudoscardovia suis</name>
    <dbReference type="NCBI Taxonomy" id="987063"/>
    <lineage>
        <taxon>Bacteria</taxon>
        <taxon>Bacillati</taxon>
        <taxon>Actinomycetota</taxon>
        <taxon>Actinomycetes</taxon>
        <taxon>Bifidobacteriales</taxon>
        <taxon>Bifidobacteriaceae</taxon>
        <taxon>Pseudoscardovia</taxon>
    </lineage>
</organism>
<keyword evidence="2" id="KW-0812">Transmembrane</keyword>
<keyword evidence="2" id="KW-1133">Transmembrane helix</keyword>
<dbReference type="Proteomes" id="UP000216454">
    <property type="component" value="Unassembled WGS sequence"/>
</dbReference>
<dbReference type="OrthoDB" id="3240445at2"/>
<dbReference type="EMBL" id="MWWQ01000006">
    <property type="protein sequence ID" value="OZG52048.1"/>
    <property type="molecule type" value="Genomic_DNA"/>
</dbReference>
<dbReference type="RefSeq" id="WP_094691174.1">
    <property type="nucleotide sequence ID" value="NZ_MWWQ01000006.1"/>
</dbReference>
<feature type="compositionally biased region" description="Low complexity" evidence="1">
    <location>
        <begin position="82"/>
        <end position="99"/>
    </location>
</feature>
<gene>
    <name evidence="3" type="ORF">PSSU_0831</name>
</gene>
<sequence length="287" mass="29233">MTNANGNDAYGNVYENVQDHAQDQAQGQAWDQAQGNVPGAAGDAQTPAGGAQAAGDAQGSRPAYGAMQSDYPGWNPYVYGAPDSGSKGSGSSANSPAANTPQAFPLNGYGRQGAGNGGNAGAGNGRQDSLGNAPAFPGQFSGQQTDGRNGARQGNGDGTGNGNIMWTPYGSVNLDDPAQNPWYGRWDSLSVIAFITTFFMPFVGLVLGCFAMHRTRVFHMKGRGLAIASIVLSVVLLVFQFYLVRSGMYTQLLESISGTSGSGSGSAPAPSTSASSSSSASASVYSA</sequence>
<feature type="region of interest" description="Disordered" evidence="1">
    <location>
        <begin position="1"/>
        <end position="67"/>
    </location>
</feature>
<reference evidence="3 4" key="1">
    <citation type="journal article" date="2017" name="BMC Genomics">
        <title>Comparative genomic and phylogenomic analyses of the Bifidobacteriaceae family.</title>
        <authorList>
            <person name="Lugli G.A."/>
            <person name="Milani C."/>
            <person name="Turroni F."/>
            <person name="Duranti S."/>
            <person name="Mancabelli L."/>
            <person name="Mangifesta M."/>
            <person name="Ferrario C."/>
            <person name="Modesto M."/>
            <person name="Mattarelli P."/>
            <person name="Jiri K."/>
            <person name="van Sinderen D."/>
            <person name="Ventura M."/>
        </authorList>
    </citation>
    <scope>NUCLEOTIDE SEQUENCE [LARGE SCALE GENOMIC DNA]</scope>
    <source>
        <strain evidence="3 4">DSM 24744</strain>
    </source>
</reference>
<comment type="caution">
    <text evidence="3">The sequence shown here is derived from an EMBL/GenBank/DDBJ whole genome shotgun (WGS) entry which is preliminary data.</text>
</comment>
<evidence type="ECO:0000256" key="2">
    <source>
        <dbReference type="SAM" id="Phobius"/>
    </source>
</evidence>
<protein>
    <recommendedName>
        <fullName evidence="5">DUF4190 domain-containing protein</fullName>
    </recommendedName>
</protein>
<evidence type="ECO:0008006" key="5">
    <source>
        <dbReference type="Google" id="ProtNLM"/>
    </source>
</evidence>
<dbReference type="AlphaFoldDB" id="A0A261EYY5"/>